<evidence type="ECO:0000256" key="2">
    <source>
        <dbReference type="SAM" id="MobiDB-lite"/>
    </source>
</evidence>
<protein>
    <submittedName>
        <fullName evidence="4">(African queen) hypothetical protein</fullName>
    </submittedName>
</protein>
<reference evidence="4" key="1">
    <citation type="submission" date="2021-09" db="EMBL/GenBank/DDBJ databases">
        <authorList>
            <person name="Martin H S."/>
        </authorList>
    </citation>
    <scope>NUCLEOTIDE SEQUENCE</scope>
</reference>
<keyword evidence="1" id="KW-0862">Zinc</keyword>
<dbReference type="SUPFAM" id="SSF57756">
    <property type="entry name" value="Retrovirus zinc finger-like domains"/>
    <property type="match status" value="1"/>
</dbReference>
<dbReference type="SMART" id="SM00343">
    <property type="entry name" value="ZnF_C2HC"/>
    <property type="match status" value="2"/>
</dbReference>
<dbReference type="Pfam" id="PF00098">
    <property type="entry name" value="zf-CCHC"/>
    <property type="match status" value="2"/>
</dbReference>
<dbReference type="EMBL" id="CAKASE010000046">
    <property type="protein sequence ID" value="CAG9560959.1"/>
    <property type="molecule type" value="Genomic_DNA"/>
</dbReference>
<dbReference type="AlphaFoldDB" id="A0A8J2QEC6"/>
<dbReference type="Pfam" id="PF03732">
    <property type="entry name" value="Retrotrans_gag"/>
    <property type="match status" value="1"/>
</dbReference>
<dbReference type="GO" id="GO:0003676">
    <property type="term" value="F:nucleic acid binding"/>
    <property type="evidence" value="ECO:0007669"/>
    <property type="project" value="InterPro"/>
</dbReference>
<keyword evidence="5" id="KW-1185">Reference proteome</keyword>
<dbReference type="InterPro" id="IPR001878">
    <property type="entry name" value="Znf_CCHC"/>
</dbReference>
<dbReference type="GO" id="GO:0008270">
    <property type="term" value="F:zinc ion binding"/>
    <property type="evidence" value="ECO:0007669"/>
    <property type="project" value="UniProtKB-KW"/>
</dbReference>
<feature type="region of interest" description="Disordered" evidence="2">
    <location>
        <begin position="1"/>
        <end position="33"/>
    </location>
</feature>
<organism evidence="4 5">
    <name type="scientific">Danaus chrysippus</name>
    <name type="common">African queen</name>
    <dbReference type="NCBI Taxonomy" id="151541"/>
    <lineage>
        <taxon>Eukaryota</taxon>
        <taxon>Metazoa</taxon>
        <taxon>Ecdysozoa</taxon>
        <taxon>Arthropoda</taxon>
        <taxon>Hexapoda</taxon>
        <taxon>Insecta</taxon>
        <taxon>Pterygota</taxon>
        <taxon>Neoptera</taxon>
        <taxon>Endopterygota</taxon>
        <taxon>Lepidoptera</taxon>
        <taxon>Glossata</taxon>
        <taxon>Ditrysia</taxon>
        <taxon>Papilionoidea</taxon>
        <taxon>Nymphalidae</taxon>
        <taxon>Danainae</taxon>
        <taxon>Danaini</taxon>
        <taxon>Danaina</taxon>
        <taxon>Danaus</taxon>
        <taxon>Anosia</taxon>
    </lineage>
</organism>
<proteinExistence type="predicted"/>
<dbReference type="Proteomes" id="UP000789524">
    <property type="component" value="Unassembled WGS sequence"/>
</dbReference>
<dbReference type="InterPro" id="IPR005162">
    <property type="entry name" value="Retrotrans_gag_dom"/>
</dbReference>
<evidence type="ECO:0000259" key="3">
    <source>
        <dbReference type="PROSITE" id="PS50158"/>
    </source>
</evidence>
<feature type="domain" description="CCHC-type" evidence="3">
    <location>
        <begin position="290"/>
        <end position="303"/>
    </location>
</feature>
<evidence type="ECO:0000256" key="1">
    <source>
        <dbReference type="PROSITE-ProRule" id="PRU00047"/>
    </source>
</evidence>
<gene>
    <name evidence="4" type="ORF">DCHRY22_LOCUS2542</name>
</gene>
<feature type="compositionally biased region" description="Basic and acidic residues" evidence="2">
    <location>
        <begin position="17"/>
        <end position="26"/>
    </location>
</feature>
<sequence>MSDDGRDESVSPTSEVGSKRVKEKSSGDNLESTQWRLMFEMQNEQMRSLIQALNMPGPRNNVTLPEFDPDKQDADPQSWCTTADLCLSDTPLNGCQLIVALSKALKGTASTWLSQVSYAGITWPQFKELFCERFVPTETIPATLIQLNTSRPKEGESYAAYASRLISSLMNRWKNANMEQIAVSVVLAHLAQTDTRLQRLAFTTEINSRHNLQKELQAFSYLKHKVPHADDTSDNVKRPRMSTAPMKCYMCGKPGHKQIDCRLKGKKHSTPTTTHIRPSQQSTQKEALICFKCGQPGHIASRCGSVAPVATTSSTAVPRAERRVDLCTVEPPSGALRHNEEIRQVHQKRVDLTEVSGNWLLAEQQRDQDIQKVITQLNNCELKDDIAHTYENNHHTWTRERRMAVSETVMSIDGKRSAARVPIEGCNGAVTSSADTRLTSCYNRV</sequence>
<name>A0A8J2QEC6_9NEOP</name>
<accession>A0A8J2QEC6</accession>
<dbReference type="OrthoDB" id="116216at2759"/>
<dbReference type="InterPro" id="IPR036875">
    <property type="entry name" value="Znf_CCHC_sf"/>
</dbReference>
<dbReference type="Gene3D" id="4.10.60.10">
    <property type="entry name" value="Zinc finger, CCHC-type"/>
    <property type="match status" value="1"/>
</dbReference>
<feature type="domain" description="CCHC-type" evidence="3">
    <location>
        <begin position="247"/>
        <end position="262"/>
    </location>
</feature>
<keyword evidence="1" id="KW-0863">Zinc-finger</keyword>
<comment type="caution">
    <text evidence="4">The sequence shown here is derived from an EMBL/GenBank/DDBJ whole genome shotgun (WGS) entry which is preliminary data.</text>
</comment>
<evidence type="ECO:0000313" key="4">
    <source>
        <dbReference type="EMBL" id="CAG9560959.1"/>
    </source>
</evidence>
<evidence type="ECO:0000313" key="5">
    <source>
        <dbReference type="Proteomes" id="UP000789524"/>
    </source>
</evidence>
<keyword evidence="1" id="KW-0479">Metal-binding</keyword>
<dbReference type="PROSITE" id="PS50158">
    <property type="entry name" value="ZF_CCHC"/>
    <property type="match status" value="2"/>
</dbReference>